<evidence type="ECO:0000313" key="2">
    <source>
        <dbReference type="EMBL" id="GER60912.1"/>
    </source>
</evidence>
<name>A0A5J4J1Z4_9FLAO</name>
<feature type="chain" id="PRO_5023880688" evidence="1">
    <location>
        <begin position="28"/>
        <end position="138"/>
    </location>
</feature>
<protein>
    <submittedName>
        <fullName evidence="2">Uncharacterized protein</fullName>
    </submittedName>
</protein>
<keyword evidence="3" id="KW-1185">Reference proteome</keyword>
<organism evidence="2 3">
    <name type="scientific">Patiriisocius marinus</name>
    <dbReference type="NCBI Taxonomy" id="1397112"/>
    <lineage>
        <taxon>Bacteria</taxon>
        <taxon>Pseudomonadati</taxon>
        <taxon>Bacteroidota</taxon>
        <taxon>Flavobacteriia</taxon>
        <taxon>Flavobacteriales</taxon>
        <taxon>Flavobacteriaceae</taxon>
        <taxon>Patiriisocius</taxon>
    </lineage>
</organism>
<reference evidence="2 3" key="1">
    <citation type="submission" date="2019-08" db="EMBL/GenBank/DDBJ databases">
        <title>Draft genome sequence of Ulvibacter marinus type strain NBRC 109484.</title>
        <authorList>
            <person name="Kawano K."/>
            <person name="Ushijima N."/>
            <person name="Kihara M."/>
            <person name="Itoh H."/>
        </authorList>
    </citation>
    <scope>NUCLEOTIDE SEQUENCE [LARGE SCALE GENOMIC DNA]</scope>
    <source>
        <strain evidence="2 3">NBRC 109484</strain>
    </source>
</reference>
<keyword evidence="1" id="KW-0732">Signal</keyword>
<accession>A0A5J4J1Z4</accession>
<dbReference type="Proteomes" id="UP000326509">
    <property type="component" value="Unassembled WGS sequence"/>
</dbReference>
<gene>
    <name evidence="2" type="ORF">ULMA_30200</name>
</gene>
<proteinExistence type="predicted"/>
<evidence type="ECO:0000256" key="1">
    <source>
        <dbReference type="SAM" id="SignalP"/>
    </source>
</evidence>
<evidence type="ECO:0000313" key="3">
    <source>
        <dbReference type="Proteomes" id="UP000326509"/>
    </source>
</evidence>
<sequence length="138" mass="15341">MTMKTVKKIVSTAAFALLVLVASNTTAQNQTRETFIPFLIDINLTDTEVNLTCNDGCAWKTLSFNSTNGNNQWIDASGLTQKNTLSSIDKKLSPFRISFKKVDDKLVLKSTQGAAWKEVPLNADARFTMQINEFGFIQ</sequence>
<dbReference type="AlphaFoldDB" id="A0A5J4J1Z4"/>
<feature type="signal peptide" evidence="1">
    <location>
        <begin position="1"/>
        <end position="27"/>
    </location>
</feature>
<dbReference type="EMBL" id="BKCG01000012">
    <property type="protein sequence ID" value="GER60912.1"/>
    <property type="molecule type" value="Genomic_DNA"/>
</dbReference>
<comment type="caution">
    <text evidence="2">The sequence shown here is derived from an EMBL/GenBank/DDBJ whole genome shotgun (WGS) entry which is preliminary data.</text>
</comment>